<dbReference type="PANTHER" id="PTHR39175">
    <property type="entry name" value="FAMILY PROTEIN, PUTATIVE (AFU_ORTHOLOGUE AFUA_3G15060)-RELATED"/>
    <property type="match status" value="1"/>
</dbReference>
<proteinExistence type="predicted"/>
<dbReference type="GO" id="GO:0051213">
    <property type="term" value="F:dioxygenase activity"/>
    <property type="evidence" value="ECO:0007669"/>
    <property type="project" value="UniProtKB-KW"/>
</dbReference>
<keyword evidence="3" id="KW-1185">Reference proteome</keyword>
<dbReference type="Gene3D" id="3.10.180.10">
    <property type="entry name" value="2,3-Dihydroxybiphenyl 1,2-Dioxygenase, domain 1"/>
    <property type="match status" value="1"/>
</dbReference>
<keyword evidence="2" id="KW-0223">Dioxygenase</keyword>
<reference evidence="3" key="1">
    <citation type="submission" date="2016-10" db="EMBL/GenBank/DDBJ databases">
        <authorList>
            <person name="Varghese N."/>
            <person name="Submissions S."/>
        </authorList>
    </citation>
    <scope>NUCLEOTIDE SEQUENCE [LARGE SCALE GENOMIC DNA]</scope>
    <source>
        <strain evidence="3">CGMCC 1.6854</strain>
    </source>
</reference>
<dbReference type="InterPro" id="IPR037523">
    <property type="entry name" value="VOC_core"/>
</dbReference>
<evidence type="ECO:0000259" key="1">
    <source>
        <dbReference type="PROSITE" id="PS51819"/>
    </source>
</evidence>
<dbReference type="Pfam" id="PF00903">
    <property type="entry name" value="Glyoxalase"/>
    <property type="match status" value="1"/>
</dbReference>
<dbReference type="OrthoDB" id="9813630at2"/>
<dbReference type="STRING" id="459525.SAMN04488137_1043"/>
<feature type="domain" description="VOC" evidence="1">
    <location>
        <begin position="7"/>
        <end position="121"/>
    </location>
</feature>
<dbReference type="PROSITE" id="PS51819">
    <property type="entry name" value="VOC"/>
    <property type="match status" value="1"/>
</dbReference>
<keyword evidence="2" id="KW-0560">Oxidoreductase</keyword>
<dbReference type="Proteomes" id="UP000199544">
    <property type="component" value="Unassembled WGS sequence"/>
</dbReference>
<evidence type="ECO:0000313" key="3">
    <source>
        <dbReference type="Proteomes" id="UP000199544"/>
    </source>
</evidence>
<sequence>MKVQVKGIHHVQLCIPPGTEDQARSFFSGILGFQEIEKPDSLKPNGGLWYQVGKQELHLGIENIPFQKRKSHPAFEVAQLDAVKKHLVSHGLAVTEEIEIPGLLRFSFRDPFGNRIEFLEKTTRP</sequence>
<dbReference type="RefSeq" id="WP_090233057.1">
    <property type="nucleotide sequence ID" value="NZ_FNHW01000001.1"/>
</dbReference>
<accession>A0A1G9UNQ5</accession>
<organism evidence="2 3">
    <name type="scientific">Fictibacillus solisalsi</name>
    <dbReference type="NCBI Taxonomy" id="459525"/>
    <lineage>
        <taxon>Bacteria</taxon>
        <taxon>Bacillati</taxon>
        <taxon>Bacillota</taxon>
        <taxon>Bacilli</taxon>
        <taxon>Bacillales</taxon>
        <taxon>Fictibacillaceae</taxon>
        <taxon>Fictibacillus</taxon>
    </lineage>
</organism>
<dbReference type="EMBL" id="FNHW01000001">
    <property type="protein sequence ID" value="SDM61559.1"/>
    <property type="molecule type" value="Genomic_DNA"/>
</dbReference>
<dbReference type="InterPro" id="IPR029068">
    <property type="entry name" value="Glyas_Bleomycin-R_OHBP_Dase"/>
</dbReference>
<gene>
    <name evidence="2" type="ORF">SAMN04488137_1043</name>
</gene>
<dbReference type="PANTHER" id="PTHR39175:SF1">
    <property type="entry name" value="FAMILY PROTEIN, PUTATIVE (AFU_ORTHOLOGUE AFUA_3G15060)-RELATED"/>
    <property type="match status" value="1"/>
</dbReference>
<protein>
    <submittedName>
        <fullName evidence="2">Catechol 2,3-dioxygenase</fullName>
    </submittedName>
</protein>
<dbReference type="InterPro" id="IPR004360">
    <property type="entry name" value="Glyas_Fos-R_dOase_dom"/>
</dbReference>
<evidence type="ECO:0000313" key="2">
    <source>
        <dbReference type="EMBL" id="SDM61559.1"/>
    </source>
</evidence>
<dbReference type="SUPFAM" id="SSF54593">
    <property type="entry name" value="Glyoxalase/Bleomycin resistance protein/Dihydroxybiphenyl dioxygenase"/>
    <property type="match status" value="1"/>
</dbReference>
<name>A0A1G9UNQ5_9BACL</name>
<dbReference type="AlphaFoldDB" id="A0A1G9UNQ5"/>